<evidence type="ECO:0000313" key="2">
    <source>
        <dbReference type="Proteomes" id="UP000315440"/>
    </source>
</evidence>
<dbReference type="Proteomes" id="UP000315440">
    <property type="component" value="Unassembled WGS sequence"/>
</dbReference>
<dbReference type="SUPFAM" id="SSF52047">
    <property type="entry name" value="RNI-like"/>
    <property type="match status" value="1"/>
</dbReference>
<dbReference type="Gene3D" id="3.80.10.10">
    <property type="entry name" value="Ribonuclease Inhibitor"/>
    <property type="match status" value="1"/>
</dbReference>
<dbReference type="AlphaFoldDB" id="A0A5C5ZS41"/>
<name>A0A5C5ZS41_9BACT</name>
<protein>
    <recommendedName>
        <fullName evidence="3">J domain-containing protein</fullName>
    </recommendedName>
</protein>
<dbReference type="RefSeq" id="WP_146400645.1">
    <property type="nucleotide sequence ID" value="NZ_SJPQ01000002.1"/>
</dbReference>
<evidence type="ECO:0008006" key="3">
    <source>
        <dbReference type="Google" id="ProtNLM"/>
    </source>
</evidence>
<dbReference type="InterPro" id="IPR032675">
    <property type="entry name" value="LRR_dom_sf"/>
</dbReference>
<evidence type="ECO:0000313" key="1">
    <source>
        <dbReference type="EMBL" id="TWT89063.1"/>
    </source>
</evidence>
<proteinExistence type="predicted"/>
<dbReference type="Gene3D" id="1.10.287.110">
    <property type="entry name" value="DnaJ domain"/>
    <property type="match status" value="1"/>
</dbReference>
<comment type="caution">
    <text evidence="1">The sequence shown here is derived from an EMBL/GenBank/DDBJ whole genome shotgun (WGS) entry which is preliminary data.</text>
</comment>
<keyword evidence="2" id="KW-1185">Reference proteome</keyword>
<reference evidence="1 2" key="1">
    <citation type="submission" date="2019-02" db="EMBL/GenBank/DDBJ databases">
        <title>Deep-cultivation of Planctomycetes and their phenomic and genomic characterization uncovers novel biology.</title>
        <authorList>
            <person name="Wiegand S."/>
            <person name="Jogler M."/>
            <person name="Boedeker C."/>
            <person name="Pinto D."/>
            <person name="Vollmers J."/>
            <person name="Rivas-Marin E."/>
            <person name="Kohn T."/>
            <person name="Peeters S.H."/>
            <person name="Heuer A."/>
            <person name="Rast P."/>
            <person name="Oberbeckmann S."/>
            <person name="Bunk B."/>
            <person name="Jeske O."/>
            <person name="Meyerdierks A."/>
            <person name="Storesund J.E."/>
            <person name="Kallscheuer N."/>
            <person name="Luecker S."/>
            <person name="Lage O.M."/>
            <person name="Pohl T."/>
            <person name="Merkel B.J."/>
            <person name="Hornburger P."/>
            <person name="Mueller R.-W."/>
            <person name="Bruemmer F."/>
            <person name="Labrenz M."/>
            <person name="Spormann A.M."/>
            <person name="Op Den Camp H."/>
            <person name="Overmann J."/>
            <person name="Amann R."/>
            <person name="Jetten M.S.M."/>
            <person name="Mascher T."/>
            <person name="Medema M.H."/>
            <person name="Devos D.P."/>
            <person name="Kaster A.-K."/>
            <person name="Ovreas L."/>
            <person name="Rohde M."/>
            <person name="Galperin M.Y."/>
            <person name="Jogler C."/>
        </authorList>
    </citation>
    <scope>NUCLEOTIDE SEQUENCE [LARGE SCALE GENOMIC DNA]</scope>
    <source>
        <strain evidence="1 2">Mal64</strain>
    </source>
</reference>
<organism evidence="1 2">
    <name type="scientific">Pseudobythopirellula maris</name>
    <dbReference type="NCBI Taxonomy" id="2527991"/>
    <lineage>
        <taxon>Bacteria</taxon>
        <taxon>Pseudomonadati</taxon>
        <taxon>Planctomycetota</taxon>
        <taxon>Planctomycetia</taxon>
        <taxon>Pirellulales</taxon>
        <taxon>Lacipirellulaceae</taxon>
        <taxon>Pseudobythopirellula</taxon>
    </lineage>
</organism>
<dbReference type="SUPFAM" id="SSF46565">
    <property type="entry name" value="Chaperone J-domain"/>
    <property type="match status" value="1"/>
</dbReference>
<dbReference type="OrthoDB" id="268412at2"/>
<gene>
    <name evidence="1" type="ORF">Mal64_25550</name>
</gene>
<dbReference type="InterPro" id="IPR036869">
    <property type="entry name" value="J_dom_sf"/>
</dbReference>
<dbReference type="EMBL" id="SJPQ01000002">
    <property type="protein sequence ID" value="TWT89063.1"/>
    <property type="molecule type" value="Genomic_DNA"/>
</dbReference>
<sequence>MLPDPTESSRLRKETPEALKKLELSLPVTEADVKQAYFAKAREAHPDHGGGTAEFIELQRAFDEAIEIAKRSGKRLPWLSAQMPTYIAQEAAMELVAEWGGKSEVVTIDWLEDTVGDDFAALGDRLIEIDLTGLPIGDAELRRLAEEAPTMPFLKTLRLANTRVSDDGLRRLPRLGALQVLDLRGTRVSYALRKQLAKQPGMERVEGASRFAEWLHGR</sequence>
<accession>A0A5C5ZS41</accession>